<dbReference type="InterPro" id="IPR036388">
    <property type="entry name" value="WH-like_DNA-bd_sf"/>
</dbReference>
<organism evidence="5 6">
    <name type="scientific">Nitratiruptor tergarcus DSM 16512</name>
    <dbReference type="NCBI Taxonomy" id="1069081"/>
    <lineage>
        <taxon>Bacteria</taxon>
        <taxon>Pseudomonadati</taxon>
        <taxon>Campylobacterota</taxon>
        <taxon>Epsilonproteobacteria</taxon>
        <taxon>Nautiliales</taxon>
        <taxon>Nitratiruptoraceae</taxon>
        <taxon>Nitratiruptor</taxon>
    </lineage>
</organism>
<evidence type="ECO:0000313" key="6">
    <source>
        <dbReference type="Proteomes" id="UP000192602"/>
    </source>
</evidence>
<evidence type="ECO:0000256" key="4">
    <source>
        <dbReference type="ARBA" id="ARBA00023163"/>
    </source>
</evidence>
<protein>
    <submittedName>
        <fullName evidence="5">Heat-inducible transcription repressor HrcA</fullName>
    </submittedName>
</protein>
<keyword evidence="1" id="KW-0678">Repressor</keyword>
<dbReference type="AlphaFoldDB" id="A0A1W1WT02"/>
<dbReference type="InterPro" id="IPR036390">
    <property type="entry name" value="WH_DNA-bd_sf"/>
</dbReference>
<accession>A0A1W1WT02</accession>
<keyword evidence="4" id="KW-0804">Transcription</keyword>
<gene>
    <name evidence="5" type="ORF">SAMN05660197_1225</name>
</gene>
<dbReference type="PANTHER" id="PTHR34824:SF1">
    <property type="entry name" value="HEAT-INDUCIBLE TRANSCRIPTION REPRESSOR HRCA"/>
    <property type="match status" value="1"/>
</dbReference>
<evidence type="ECO:0000313" key="5">
    <source>
        <dbReference type="EMBL" id="SMC09417.1"/>
    </source>
</evidence>
<evidence type="ECO:0000256" key="3">
    <source>
        <dbReference type="ARBA" id="ARBA00023016"/>
    </source>
</evidence>
<dbReference type="STRING" id="1069081.SAMN05660197_1225"/>
<evidence type="ECO:0000256" key="1">
    <source>
        <dbReference type="ARBA" id="ARBA00022491"/>
    </source>
</evidence>
<dbReference type="PANTHER" id="PTHR34824">
    <property type="entry name" value="HEAT-INDUCIBLE TRANSCRIPTION REPRESSOR HRCA"/>
    <property type="match status" value="1"/>
</dbReference>
<dbReference type="Proteomes" id="UP000192602">
    <property type="component" value="Unassembled WGS sequence"/>
</dbReference>
<evidence type="ECO:0000256" key="2">
    <source>
        <dbReference type="ARBA" id="ARBA00023015"/>
    </source>
</evidence>
<dbReference type="OrthoDB" id="9783139at2"/>
<dbReference type="InterPro" id="IPR002571">
    <property type="entry name" value="HrcA"/>
</dbReference>
<name>A0A1W1WT02_9BACT</name>
<reference evidence="6" key="1">
    <citation type="submission" date="2017-04" db="EMBL/GenBank/DDBJ databases">
        <authorList>
            <person name="Varghese N."/>
            <person name="Submissions S."/>
        </authorList>
    </citation>
    <scope>NUCLEOTIDE SEQUENCE [LARGE SCALE GENOMIC DNA]</scope>
    <source>
        <strain evidence="6">DSM 16512</strain>
    </source>
</reference>
<sequence>MLKINKSQYVLEGLIEEYIDNPVPISSKYLHEHCIPELSSATIRYYFKKLTEKGYLLKQHVSSGRIPSEMALKMYWIKKLQKKSVKVNDAQRLQKIDECEEIFYEYGIYNNPLLKSIDNYKNKYIIALFEDSEFLLPYNKKVEQQLQKMIGLGAFDIANFFTNIGYVSVGKRLKEFIQEDFKIYNDSEIIAMAQQDSSWAKANLYAIYSGQKLLQEDVGLRFSHMFLSYKFYIDLPKNLKGEMLLMGRLYRNYHKCIKNLMKE</sequence>
<keyword evidence="3" id="KW-0346">Stress response</keyword>
<dbReference type="Gene3D" id="1.10.10.10">
    <property type="entry name" value="Winged helix-like DNA-binding domain superfamily/Winged helix DNA-binding domain"/>
    <property type="match status" value="1"/>
</dbReference>
<dbReference type="GO" id="GO:0045892">
    <property type="term" value="P:negative regulation of DNA-templated transcription"/>
    <property type="evidence" value="ECO:0007669"/>
    <property type="project" value="TreeGrafter"/>
</dbReference>
<dbReference type="RefSeq" id="WP_143779638.1">
    <property type="nucleotide sequence ID" value="NZ_AP026671.1"/>
</dbReference>
<dbReference type="SUPFAM" id="SSF46785">
    <property type="entry name" value="Winged helix' DNA-binding domain"/>
    <property type="match status" value="1"/>
</dbReference>
<keyword evidence="6" id="KW-1185">Reference proteome</keyword>
<dbReference type="EMBL" id="FWWZ01000001">
    <property type="protein sequence ID" value="SMC09417.1"/>
    <property type="molecule type" value="Genomic_DNA"/>
</dbReference>
<proteinExistence type="predicted"/>
<dbReference type="GO" id="GO:0003677">
    <property type="term" value="F:DNA binding"/>
    <property type="evidence" value="ECO:0007669"/>
    <property type="project" value="InterPro"/>
</dbReference>
<keyword evidence="2" id="KW-0805">Transcription regulation</keyword>